<accession>A0A6G4WBM3</accession>
<dbReference type="InterPro" id="IPR009057">
    <property type="entry name" value="Homeodomain-like_sf"/>
</dbReference>
<dbReference type="GO" id="GO:0003700">
    <property type="term" value="F:DNA-binding transcription factor activity"/>
    <property type="evidence" value="ECO:0007669"/>
    <property type="project" value="InterPro"/>
</dbReference>
<reference evidence="5 6" key="1">
    <citation type="submission" date="2020-02" db="EMBL/GenBank/DDBJ databases">
        <title>Genome sequence of strain CCNWXJ40-4.</title>
        <authorList>
            <person name="Gao J."/>
            <person name="Sun J."/>
        </authorList>
    </citation>
    <scope>NUCLEOTIDE SEQUENCE [LARGE SCALE GENOMIC DNA]</scope>
    <source>
        <strain evidence="5 6">CCNWXJ 40-4</strain>
    </source>
</reference>
<comment type="caution">
    <text evidence="5">The sequence shown here is derived from an EMBL/GenBank/DDBJ whole genome shotgun (WGS) entry which is preliminary data.</text>
</comment>
<dbReference type="Pfam" id="PF12833">
    <property type="entry name" value="HTH_18"/>
    <property type="match status" value="1"/>
</dbReference>
<dbReference type="InterPro" id="IPR020449">
    <property type="entry name" value="Tscrpt_reg_AraC-type_HTH"/>
</dbReference>
<gene>
    <name evidence="5" type="ORF">G6N73_10150</name>
</gene>
<dbReference type="EMBL" id="JAAKZF010000009">
    <property type="protein sequence ID" value="NGO51540.1"/>
    <property type="molecule type" value="Genomic_DNA"/>
</dbReference>
<dbReference type="InterPro" id="IPR018062">
    <property type="entry name" value="HTH_AraC-typ_CS"/>
</dbReference>
<evidence type="ECO:0000313" key="5">
    <source>
        <dbReference type="EMBL" id="NGO51540.1"/>
    </source>
</evidence>
<dbReference type="InterPro" id="IPR050204">
    <property type="entry name" value="AraC_XylS_family_regulators"/>
</dbReference>
<dbReference type="AlphaFoldDB" id="A0A6G4WBM3"/>
<organism evidence="5 6">
    <name type="scientific">Allomesorhizobium camelthorni</name>
    <dbReference type="NCBI Taxonomy" id="475069"/>
    <lineage>
        <taxon>Bacteria</taxon>
        <taxon>Pseudomonadati</taxon>
        <taxon>Pseudomonadota</taxon>
        <taxon>Alphaproteobacteria</taxon>
        <taxon>Hyphomicrobiales</taxon>
        <taxon>Phyllobacteriaceae</taxon>
        <taxon>Allomesorhizobium</taxon>
    </lineage>
</organism>
<evidence type="ECO:0000259" key="4">
    <source>
        <dbReference type="PROSITE" id="PS01124"/>
    </source>
</evidence>
<keyword evidence="2" id="KW-0238">DNA-binding</keyword>
<proteinExistence type="predicted"/>
<keyword evidence="1" id="KW-0805">Transcription regulation</keyword>
<dbReference type="PROSITE" id="PS00041">
    <property type="entry name" value="HTH_ARAC_FAMILY_1"/>
    <property type="match status" value="1"/>
</dbReference>
<dbReference type="PANTHER" id="PTHR46796:SF13">
    <property type="entry name" value="HTH-TYPE TRANSCRIPTIONAL ACTIVATOR RHAS"/>
    <property type="match status" value="1"/>
</dbReference>
<dbReference type="PROSITE" id="PS01124">
    <property type="entry name" value="HTH_ARAC_FAMILY_2"/>
    <property type="match status" value="1"/>
</dbReference>
<keyword evidence="6" id="KW-1185">Reference proteome</keyword>
<sequence>MGTLHDPASQSLAAASILRQPLPRPPEESIPDAAVTGASGKDVLSDVLRAIKLTGALFFWVDASSPWSVEVPRADSFAEAILPSAQHVISYHIITKGSGWISIGESPPMKFVEGDILVIPHEDTYAMRSAPEERSGLTPEDSLDFFRAMATGHLPFVVTEGGGGPALTRYVCGFLGCDARPFNPLLGALPRLMRIPRVGGAPGDLLDRLIELTLAEAPAQRPGAECVRLRLSELMFVEVVRRYLETLPPEQTGWLAGLRDPAVGRAVALFHENPARDWTIEELARETGVSRSVLAARFMRLVGCPPIQYLTRWRVQLAARLLTDGLVKVSAVGRDVGYKSDAAFSRSFKRIAGVSPAEWRDGRRE</sequence>
<protein>
    <submittedName>
        <fullName evidence="5">AraC family transcriptional regulator</fullName>
    </submittedName>
</protein>
<evidence type="ECO:0000256" key="1">
    <source>
        <dbReference type="ARBA" id="ARBA00023015"/>
    </source>
</evidence>
<dbReference type="GO" id="GO:0043565">
    <property type="term" value="F:sequence-specific DNA binding"/>
    <property type="evidence" value="ECO:0007669"/>
    <property type="project" value="InterPro"/>
</dbReference>
<dbReference type="Gene3D" id="1.10.10.60">
    <property type="entry name" value="Homeodomain-like"/>
    <property type="match status" value="2"/>
</dbReference>
<evidence type="ECO:0000256" key="3">
    <source>
        <dbReference type="ARBA" id="ARBA00023163"/>
    </source>
</evidence>
<dbReference type="PRINTS" id="PR00032">
    <property type="entry name" value="HTHARAC"/>
</dbReference>
<dbReference type="InterPro" id="IPR032783">
    <property type="entry name" value="AraC_lig"/>
</dbReference>
<dbReference type="InterPro" id="IPR018060">
    <property type="entry name" value="HTH_AraC"/>
</dbReference>
<keyword evidence="3" id="KW-0804">Transcription</keyword>
<evidence type="ECO:0000313" key="6">
    <source>
        <dbReference type="Proteomes" id="UP001642900"/>
    </source>
</evidence>
<dbReference type="SUPFAM" id="SSF46689">
    <property type="entry name" value="Homeodomain-like"/>
    <property type="match status" value="2"/>
</dbReference>
<name>A0A6G4WBM3_9HYPH</name>
<dbReference type="Pfam" id="PF12852">
    <property type="entry name" value="Cupin_6"/>
    <property type="match status" value="1"/>
</dbReference>
<feature type="domain" description="HTH araC/xylS-type" evidence="4">
    <location>
        <begin position="264"/>
        <end position="362"/>
    </location>
</feature>
<dbReference type="Proteomes" id="UP001642900">
    <property type="component" value="Unassembled WGS sequence"/>
</dbReference>
<evidence type="ECO:0000256" key="2">
    <source>
        <dbReference type="ARBA" id="ARBA00023125"/>
    </source>
</evidence>
<dbReference type="SMART" id="SM00342">
    <property type="entry name" value="HTH_ARAC"/>
    <property type="match status" value="1"/>
</dbReference>
<dbReference type="PANTHER" id="PTHR46796">
    <property type="entry name" value="HTH-TYPE TRANSCRIPTIONAL ACTIVATOR RHAS-RELATED"/>
    <property type="match status" value="1"/>
</dbReference>